<dbReference type="AlphaFoldDB" id="A0A9Q0XV09"/>
<reference evidence="1" key="1">
    <citation type="journal article" date="2023" name="DNA Res.">
        <title>Chromosome-level genome assembly of Phrynocephalus forsythii using third-generation DNA sequencing and Hi-C analysis.</title>
        <authorList>
            <person name="Qi Y."/>
            <person name="Zhao W."/>
            <person name="Zhao Y."/>
            <person name="Niu C."/>
            <person name="Cao S."/>
            <person name="Zhang Y."/>
        </authorList>
    </citation>
    <scope>NUCLEOTIDE SEQUENCE</scope>
    <source>
        <tissue evidence="1">Muscle</tissue>
    </source>
</reference>
<proteinExistence type="predicted"/>
<keyword evidence="2" id="KW-1185">Reference proteome</keyword>
<evidence type="ECO:0000313" key="1">
    <source>
        <dbReference type="EMBL" id="KAJ7329500.1"/>
    </source>
</evidence>
<organism evidence="1 2">
    <name type="scientific">Phrynocephalus forsythii</name>
    <dbReference type="NCBI Taxonomy" id="171643"/>
    <lineage>
        <taxon>Eukaryota</taxon>
        <taxon>Metazoa</taxon>
        <taxon>Chordata</taxon>
        <taxon>Craniata</taxon>
        <taxon>Vertebrata</taxon>
        <taxon>Euteleostomi</taxon>
        <taxon>Lepidosauria</taxon>
        <taxon>Squamata</taxon>
        <taxon>Bifurcata</taxon>
        <taxon>Unidentata</taxon>
        <taxon>Episquamata</taxon>
        <taxon>Toxicofera</taxon>
        <taxon>Iguania</taxon>
        <taxon>Acrodonta</taxon>
        <taxon>Agamidae</taxon>
        <taxon>Agaminae</taxon>
        <taxon>Phrynocephalus</taxon>
    </lineage>
</organism>
<dbReference type="Proteomes" id="UP001142489">
    <property type="component" value="Unassembled WGS sequence"/>
</dbReference>
<gene>
    <name evidence="1" type="ORF">JRQ81_015674</name>
</gene>
<protein>
    <submittedName>
        <fullName evidence="1">Uncharacterized protein</fullName>
    </submittedName>
</protein>
<accession>A0A9Q0XV09</accession>
<name>A0A9Q0XV09_9SAUR</name>
<evidence type="ECO:0000313" key="2">
    <source>
        <dbReference type="Proteomes" id="UP001142489"/>
    </source>
</evidence>
<comment type="caution">
    <text evidence="1">The sequence shown here is derived from an EMBL/GenBank/DDBJ whole genome shotgun (WGS) entry which is preliminary data.</text>
</comment>
<sequence length="88" mass="10357">MTDLSKKKLFIHHTEAQRETQQKACRVEGKRKLTMEAAAKGYKGTIFLIRHETIPVNEPYYLGIDAVFFSHERIFHLKYDQLSLETLF</sequence>
<dbReference type="EMBL" id="JAPFRF010000006">
    <property type="protein sequence ID" value="KAJ7329500.1"/>
    <property type="molecule type" value="Genomic_DNA"/>
</dbReference>